<dbReference type="InterPro" id="IPR001173">
    <property type="entry name" value="Glyco_trans_2-like"/>
</dbReference>
<feature type="domain" description="Glycosyltransferase 2-like" evidence="1">
    <location>
        <begin position="4"/>
        <end position="118"/>
    </location>
</feature>
<protein>
    <submittedName>
        <fullName evidence="2">Glycosyltransferase, possibly involved in succinoglycan biosynthesis protein</fullName>
    </submittedName>
</protein>
<dbReference type="PANTHER" id="PTHR22916">
    <property type="entry name" value="GLYCOSYLTRANSFERASE"/>
    <property type="match status" value="1"/>
</dbReference>
<name>Q5P298_AROAE</name>
<evidence type="ECO:0000259" key="1">
    <source>
        <dbReference type="Pfam" id="PF00535"/>
    </source>
</evidence>
<dbReference type="RefSeq" id="WP_011238252.1">
    <property type="nucleotide sequence ID" value="NC_006513.1"/>
</dbReference>
<dbReference type="EMBL" id="CR555306">
    <property type="protein sequence ID" value="CAI08566.1"/>
    <property type="molecule type" value="Genomic_DNA"/>
</dbReference>
<dbReference type="InterPro" id="IPR029044">
    <property type="entry name" value="Nucleotide-diphossugar_trans"/>
</dbReference>
<proteinExistence type="predicted"/>
<accession>Q5P298</accession>
<dbReference type="GO" id="GO:0016758">
    <property type="term" value="F:hexosyltransferase activity"/>
    <property type="evidence" value="ECO:0007669"/>
    <property type="project" value="UniProtKB-ARBA"/>
</dbReference>
<gene>
    <name evidence="2" type="primary">exoW</name>
    <name evidence="2" type="ORF">ebA4311</name>
</gene>
<dbReference type="SUPFAM" id="SSF53448">
    <property type="entry name" value="Nucleotide-diphospho-sugar transferases"/>
    <property type="match status" value="1"/>
</dbReference>
<dbReference type="STRING" id="76114.ebA4311"/>
<sequence length="315" mass="34607">MFGVVIPYFQRRSGVLARTLQSVAQQDVDVPVCVVVVDDASPASAEEEVGNVCFPNNFSVRIIRQENAGPGAARNAGIDALADVAYIAFLDSDDCWEPYHLSSALHAFEHGFDYYTAETMDGASGYRMHANHFRGMLPLRSHPSAPWAQELMQPLIDFTVCGPISGSSTFVVTKSLIGDTRFRCELRTAGEDGLFTTELAAKSPRVMISRRTDTVLGKGVNIFSDGDWGSGASTLRAIYFLRSRLMMRPLVQPFPVALDKVDALIRHARKEVWKSGLANLRRGGFPLRAFVEAVRMDPPLLGVGPAIFADVIRRK</sequence>
<evidence type="ECO:0000313" key="2">
    <source>
        <dbReference type="EMBL" id="CAI08566.1"/>
    </source>
</evidence>
<reference evidence="2 3" key="1">
    <citation type="journal article" date="2005" name="Arch. Microbiol.">
        <title>The genome sequence of an anaerobic aromatic-degrading denitrifying bacterium, strain EbN1.</title>
        <authorList>
            <person name="Rabus R."/>
            <person name="Kube M."/>
            <person name="Heider J."/>
            <person name="Beck A."/>
            <person name="Heitmann K."/>
            <person name="Widdel F."/>
            <person name="Reinhardt R."/>
        </authorList>
    </citation>
    <scope>NUCLEOTIDE SEQUENCE [LARGE SCALE GENOMIC DNA]</scope>
    <source>
        <strain evidence="2 3">EbN1</strain>
    </source>
</reference>
<dbReference type="PANTHER" id="PTHR22916:SF3">
    <property type="entry name" value="UDP-GLCNAC:BETAGAL BETA-1,3-N-ACETYLGLUCOSAMINYLTRANSFERASE-LIKE PROTEIN 1"/>
    <property type="match status" value="1"/>
</dbReference>
<dbReference type="KEGG" id="eba:ebA4311"/>
<dbReference type="CAZy" id="GT2">
    <property type="family name" value="Glycosyltransferase Family 2"/>
</dbReference>
<dbReference type="CDD" id="cd00761">
    <property type="entry name" value="Glyco_tranf_GTA_type"/>
    <property type="match status" value="1"/>
</dbReference>
<dbReference type="Pfam" id="PF00535">
    <property type="entry name" value="Glycos_transf_2"/>
    <property type="match status" value="1"/>
</dbReference>
<keyword evidence="3" id="KW-1185">Reference proteome</keyword>
<evidence type="ECO:0000313" key="3">
    <source>
        <dbReference type="Proteomes" id="UP000006552"/>
    </source>
</evidence>
<dbReference type="Proteomes" id="UP000006552">
    <property type="component" value="Chromosome"/>
</dbReference>
<dbReference type="Gene3D" id="3.90.550.10">
    <property type="entry name" value="Spore Coat Polysaccharide Biosynthesis Protein SpsA, Chain A"/>
    <property type="match status" value="1"/>
</dbReference>
<dbReference type="OrthoDB" id="9798249at2"/>
<dbReference type="HOGENOM" id="CLU_072543_0_0_4"/>
<organism evidence="2 3">
    <name type="scientific">Aromatoleum aromaticum (strain DSM 19018 / LMG 30748 / EbN1)</name>
    <name type="common">Azoarcus sp. (strain EbN1)</name>
    <dbReference type="NCBI Taxonomy" id="76114"/>
    <lineage>
        <taxon>Bacteria</taxon>
        <taxon>Pseudomonadati</taxon>
        <taxon>Pseudomonadota</taxon>
        <taxon>Betaproteobacteria</taxon>
        <taxon>Rhodocyclales</taxon>
        <taxon>Rhodocyclaceae</taxon>
        <taxon>Aromatoleum</taxon>
    </lineage>
</organism>
<dbReference type="AlphaFoldDB" id="Q5P298"/>
<dbReference type="eggNOG" id="COG0463">
    <property type="taxonomic scope" value="Bacteria"/>
</dbReference>